<proteinExistence type="predicted"/>
<dbReference type="InterPro" id="IPR027994">
    <property type="entry name" value="WxL_dom"/>
</dbReference>
<sequence>MKIKKLVVGTSMLVCTLMLSATSVVAEEISAKSEVSVDVTPGELELVAARPLEFGEIKYSSTKQSIPVKINDINSYRSAFLEPLPMGWTGGPINPSLIDIKDDRVMEKHTWQLVASMAPLKNKKTGFEITNAKLILQNPIDHYKQMTAYTNSFELKSNNTPVQIMYATGDYAPGRHSIGFFENIKLVDAQQNNYALMPGPYTTNDITLEIPSGTSDQEGSLSTEITWTLTDTPGEFPIEVE</sequence>
<gene>
    <name evidence="3" type="ORF">CI088_16490</name>
</gene>
<comment type="caution">
    <text evidence="3">The sequence shown here is derived from an EMBL/GenBank/DDBJ whole genome shotgun (WGS) entry which is preliminary data.</text>
</comment>
<protein>
    <recommendedName>
        <fullName evidence="2">WxL domain-containing protein</fullName>
    </recommendedName>
</protein>
<evidence type="ECO:0000259" key="2">
    <source>
        <dbReference type="Pfam" id="PF13731"/>
    </source>
</evidence>
<evidence type="ECO:0000313" key="4">
    <source>
        <dbReference type="Proteomes" id="UP000249828"/>
    </source>
</evidence>
<feature type="chain" id="PRO_5016073485" description="WxL domain-containing protein" evidence="1">
    <location>
        <begin position="27"/>
        <end position="241"/>
    </location>
</feature>
<organism evidence="3 4">
    <name type="scientific">Enterococcus plantarum</name>
    <dbReference type="NCBI Taxonomy" id="1077675"/>
    <lineage>
        <taxon>Bacteria</taxon>
        <taxon>Bacillati</taxon>
        <taxon>Bacillota</taxon>
        <taxon>Bacilli</taxon>
        <taxon>Lactobacillales</taxon>
        <taxon>Enterococcaceae</taxon>
        <taxon>Enterococcus</taxon>
    </lineage>
</organism>
<dbReference type="RefSeq" id="WP_111248957.1">
    <property type="nucleotide sequence ID" value="NZ_PIEU01000129.1"/>
</dbReference>
<dbReference type="Proteomes" id="UP000249828">
    <property type="component" value="Unassembled WGS sequence"/>
</dbReference>
<name>A0A2W3YQI9_9ENTE</name>
<evidence type="ECO:0000256" key="1">
    <source>
        <dbReference type="SAM" id="SignalP"/>
    </source>
</evidence>
<dbReference type="AlphaFoldDB" id="A0A2W3YQI9"/>
<reference evidence="3 4" key="1">
    <citation type="submission" date="2017-11" db="EMBL/GenBank/DDBJ databases">
        <title>Draft genome sequence of Enterococcus plantarum TRW2 strain isolated from lettuce.</title>
        <authorList>
            <person name="Kim E.B."/>
            <person name="Marco M.L."/>
            <person name="Williams T.R."/>
            <person name="You I.H."/>
        </authorList>
    </citation>
    <scope>NUCLEOTIDE SEQUENCE [LARGE SCALE GENOMIC DNA]</scope>
    <source>
        <strain evidence="3 4">TRW2</strain>
    </source>
</reference>
<dbReference type="EMBL" id="PIEU01000129">
    <property type="protein sequence ID" value="PZL69851.1"/>
    <property type="molecule type" value="Genomic_DNA"/>
</dbReference>
<feature type="domain" description="WxL" evidence="2">
    <location>
        <begin position="39"/>
        <end position="233"/>
    </location>
</feature>
<feature type="signal peptide" evidence="1">
    <location>
        <begin position="1"/>
        <end position="26"/>
    </location>
</feature>
<accession>A0A2W3YQI9</accession>
<dbReference type="Pfam" id="PF13731">
    <property type="entry name" value="WxL"/>
    <property type="match status" value="1"/>
</dbReference>
<evidence type="ECO:0000313" key="3">
    <source>
        <dbReference type="EMBL" id="PZL69851.1"/>
    </source>
</evidence>
<keyword evidence="1" id="KW-0732">Signal</keyword>
<keyword evidence="4" id="KW-1185">Reference proteome</keyword>